<protein>
    <submittedName>
        <fullName evidence="2">Uncharacterized protein</fullName>
    </submittedName>
</protein>
<dbReference type="EMBL" id="RJKN01000008">
    <property type="protein sequence ID" value="ROP27035.1"/>
    <property type="molecule type" value="Genomic_DNA"/>
</dbReference>
<dbReference type="InParanoid" id="A0A3N1G9X1"/>
<keyword evidence="1" id="KW-1133">Transmembrane helix</keyword>
<keyword evidence="3" id="KW-1185">Reference proteome</keyword>
<name>A0A3N1G9X1_9ACTN</name>
<dbReference type="AlphaFoldDB" id="A0A3N1G9X1"/>
<reference evidence="2 3" key="1">
    <citation type="journal article" date="2015" name="Stand. Genomic Sci.">
        <title>Genomic Encyclopedia of Bacterial and Archaeal Type Strains, Phase III: the genomes of soil and plant-associated and newly described type strains.</title>
        <authorList>
            <person name="Whitman W.B."/>
            <person name="Woyke T."/>
            <person name="Klenk H.P."/>
            <person name="Zhou Y."/>
            <person name="Lilburn T.G."/>
            <person name="Beck B.J."/>
            <person name="De Vos P."/>
            <person name="Vandamme P."/>
            <person name="Eisen J.A."/>
            <person name="Garrity G."/>
            <person name="Hugenholtz P."/>
            <person name="Kyrpides N.C."/>
        </authorList>
    </citation>
    <scope>NUCLEOTIDE SEQUENCE [LARGE SCALE GENOMIC DNA]</scope>
    <source>
        <strain evidence="2 3">CECT 7306</strain>
    </source>
</reference>
<feature type="transmembrane region" description="Helical" evidence="1">
    <location>
        <begin position="62"/>
        <end position="83"/>
    </location>
</feature>
<keyword evidence="1" id="KW-0812">Transmembrane</keyword>
<evidence type="ECO:0000313" key="3">
    <source>
        <dbReference type="Proteomes" id="UP000276232"/>
    </source>
</evidence>
<dbReference type="Proteomes" id="UP000276232">
    <property type="component" value="Unassembled WGS sequence"/>
</dbReference>
<evidence type="ECO:0000313" key="2">
    <source>
        <dbReference type="EMBL" id="ROP27035.1"/>
    </source>
</evidence>
<organism evidence="2 3">
    <name type="scientific">Pseudokineococcus lusitanus</name>
    <dbReference type="NCBI Taxonomy" id="763993"/>
    <lineage>
        <taxon>Bacteria</taxon>
        <taxon>Bacillati</taxon>
        <taxon>Actinomycetota</taxon>
        <taxon>Actinomycetes</taxon>
        <taxon>Kineosporiales</taxon>
        <taxon>Kineosporiaceae</taxon>
        <taxon>Pseudokineococcus</taxon>
    </lineage>
</organism>
<feature type="transmembrane region" description="Helical" evidence="1">
    <location>
        <begin position="27"/>
        <end position="50"/>
    </location>
</feature>
<gene>
    <name evidence="2" type="ORF">EDC03_2963</name>
</gene>
<comment type="caution">
    <text evidence="2">The sequence shown here is derived from an EMBL/GenBank/DDBJ whole genome shotgun (WGS) entry which is preliminary data.</text>
</comment>
<proteinExistence type="predicted"/>
<feature type="transmembrane region" description="Helical" evidence="1">
    <location>
        <begin position="95"/>
        <end position="114"/>
    </location>
</feature>
<evidence type="ECO:0000256" key="1">
    <source>
        <dbReference type="SAM" id="Phobius"/>
    </source>
</evidence>
<keyword evidence="1" id="KW-0472">Membrane</keyword>
<sequence length="118" mass="11852">MRSHIGGWGGAGRVGAMVRIPEQGGSVLGGVLVVLAAGFAASACLLTGVHLDDTGEGAGLRLATRVAWVLAAAALTFVGALGWWRLRRGARLPAALVGVASTAGWTLLATLAGLEPVR</sequence>
<accession>A0A3N1G9X1</accession>